<dbReference type="Gene3D" id="1.20.141.10">
    <property type="entry name" value="Chitosanase, subunit A, domain 1"/>
    <property type="match status" value="1"/>
</dbReference>
<organism evidence="3 4">
    <name type="scientific">Phaeocystidibacter marisrubri</name>
    <dbReference type="NCBI Taxonomy" id="1577780"/>
    <lineage>
        <taxon>Bacteria</taxon>
        <taxon>Pseudomonadati</taxon>
        <taxon>Bacteroidota</taxon>
        <taxon>Flavobacteriia</taxon>
        <taxon>Flavobacteriales</taxon>
        <taxon>Phaeocystidibacteraceae</taxon>
        <taxon>Phaeocystidibacter</taxon>
    </lineage>
</organism>
<dbReference type="SUPFAM" id="SSF53955">
    <property type="entry name" value="Lysozyme-like"/>
    <property type="match status" value="1"/>
</dbReference>
<dbReference type="InterPro" id="IPR018537">
    <property type="entry name" value="Peptidoglycan-bd_3"/>
</dbReference>
<protein>
    <submittedName>
        <fullName evidence="3">Peptidoglycan domain protein</fullName>
    </submittedName>
</protein>
<evidence type="ECO:0000313" key="3">
    <source>
        <dbReference type="EMBL" id="KAB2815591.1"/>
    </source>
</evidence>
<dbReference type="EMBL" id="WBVQ01000002">
    <property type="protein sequence ID" value="KAB2815591.1"/>
    <property type="molecule type" value="Genomic_DNA"/>
</dbReference>
<comment type="caution">
    <text evidence="3">The sequence shown here is derived from an EMBL/GenBank/DDBJ whole genome shotgun (WGS) entry which is preliminary data.</text>
</comment>
<proteinExistence type="predicted"/>
<evidence type="ECO:0000259" key="1">
    <source>
        <dbReference type="Pfam" id="PF05838"/>
    </source>
</evidence>
<dbReference type="InterPro" id="IPR023346">
    <property type="entry name" value="Lysozyme-like_dom_sf"/>
</dbReference>
<dbReference type="Proteomes" id="UP000484164">
    <property type="component" value="Unassembled WGS sequence"/>
</dbReference>
<sequence length="210" mass="24266">MKRPDYRLFVPFILRWEGGYVNDPIDRGGETNKGITRATFNALADTVLGIEPTDWAFKNMTEAQAELFIKHYWDKATYNNSIHDQAIAEAITSWNWGSGRYGLMTFQRLLNDEFGEDLAVDGIIGPKTVNAANQIHPPTLLSRMIARRERFFWDLAKMDPSQERFLKGWLNRLQDFADRHKKKLHSDPQEYCSHCPHLASGSSKDQKFDE</sequence>
<name>A0A6L3ZCK0_9FLAO</name>
<dbReference type="Pfam" id="PF09374">
    <property type="entry name" value="PG_binding_3"/>
    <property type="match status" value="1"/>
</dbReference>
<accession>A0A6L3ZCK0</accession>
<evidence type="ECO:0000313" key="4">
    <source>
        <dbReference type="Proteomes" id="UP000484164"/>
    </source>
</evidence>
<reference evidence="3 4" key="1">
    <citation type="submission" date="2019-10" db="EMBL/GenBank/DDBJ databases">
        <title>Genome sequence of Phaeocystidibacter marisrubri JCM30614 (type strain).</title>
        <authorList>
            <person name="Bowman J.P."/>
        </authorList>
    </citation>
    <scope>NUCLEOTIDE SEQUENCE [LARGE SCALE GENOMIC DNA]</scope>
    <source>
        <strain evidence="3 4">JCM 30614</strain>
    </source>
</reference>
<evidence type="ECO:0000259" key="2">
    <source>
        <dbReference type="Pfam" id="PF09374"/>
    </source>
</evidence>
<gene>
    <name evidence="3" type="ORF">F8C82_07765</name>
</gene>
<dbReference type="InterPro" id="IPR008565">
    <property type="entry name" value="TtsA-like_GH18_dom"/>
</dbReference>
<dbReference type="AlphaFoldDB" id="A0A6L3ZCK0"/>
<feature type="domain" description="TtsA-like Glycoside hydrolase family 108" evidence="1">
    <location>
        <begin position="11"/>
        <end position="99"/>
    </location>
</feature>
<dbReference type="RefSeq" id="WP_151693021.1">
    <property type="nucleotide sequence ID" value="NZ_BMGX01000001.1"/>
</dbReference>
<keyword evidence="4" id="KW-1185">Reference proteome</keyword>
<feature type="domain" description="Peptidoglycan binding" evidence="2">
    <location>
        <begin position="102"/>
        <end position="173"/>
    </location>
</feature>
<dbReference type="OrthoDB" id="1444841at2"/>
<dbReference type="Pfam" id="PF05838">
    <property type="entry name" value="Glyco_hydro_108"/>
    <property type="match status" value="1"/>
</dbReference>